<dbReference type="Proteomes" id="UP000000851">
    <property type="component" value="Chromosome"/>
</dbReference>
<keyword evidence="6" id="KW-0812">Transmembrane</keyword>
<keyword evidence="7" id="KW-0732">Signal</keyword>
<reference evidence="9 10" key="1">
    <citation type="journal article" date="2009" name="Stand. Genomic Sci.">
        <title>Complete genome sequence of Catenulispora acidiphila type strain (ID 139908).</title>
        <authorList>
            <person name="Copeland A."/>
            <person name="Lapidus A."/>
            <person name="Glavina Del Rio T."/>
            <person name="Nolan M."/>
            <person name="Lucas S."/>
            <person name="Chen F."/>
            <person name="Tice H."/>
            <person name="Cheng J.F."/>
            <person name="Bruce D."/>
            <person name="Goodwin L."/>
            <person name="Pitluck S."/>
            <person name="Mikhailova N."/>
            <person name="Pati A."/>
            <person name="Ivanova N."/>
            <person name="Mavromatis K."/>
            <person name="Chen A."/>
            <person name="Palaniappan K."/>
            <person name="Chain P."/>
            <person name="Land M."/>
            <person name="Hauser L."/>
            <person name="Chang Y.J."/>
            <person name="Jeffries C.D."/>
            <person name="Chertkov O."/>
            <person name="Brettin T."/>
            <person name="Detter J.C."/>
            <person name="Han C."/>
            <person name="Ali Z."/>
            <person name="Tindall B.J."/>
            <person name="Goker M."/>
            <person name="Bristow J."/>
            <person name="Eisen J.A."/>
            <person name="Markowitz V."/>
            <person name="Hugenholtz P."/>
            <person name="Kyrpides N.C."/>
            <person name="Klenk H.P."/>
        </authorList>
    </citation>
    <scope>NUCLEOTIDE SEQUENCE [LARGE SCALE GENOMIC DNA]</scope>
    <source>
        <strain evidence="10">DSM 44928 / JCM 14897 / NBRC 102108 / NRRL B-24433 / ID139908</strain>
    </source>
</reference>
<feature type="domain" description="Peptidase S8/S53" evidence="8">
    <location>
        <begin position="68"/>
        <end position="322"/>
    </location>
</feature>
<keyword evidence="3 5" id="KW-0378">Hydrolase</keyword>
<dbReference type="InterPro" id="IPR015500">
    <property type="entry name" value="Peptidase_S8_subtilisin-rel"/>
</dbReference>
<dbReference type="Gene3D" id="3.40.50.200">
    <property type="entry name" value="Peptidase S8/S53 domain"/>
    <property type="match status" value="1"/>
</dbReference>
<keyword evidence="2 5" id="KW-0645">Protease</keyword>
<organism evidence="9 10">
    <name type="scientific">Catenulispora acidiphila (strain DSM 44928 / JCM 14897 / NBRC 102108 / NRRL B-24433 / ID139908)</name>
    <dbReference type="NCBI Taxonomy" id="479433"/>
    <lineage>
        <taxon>Bacteria</taxon>
        <taxon>Bacillati</taxon>
        <taxon>Actinomycetota</taxon>
        <taxon>Actinomycetes</taxon>
        <taxon>Catenulisporales</taxon>
        <taxon>Catenulisporaceae</taxon>
        <taxon>Catenulispora</taxon>
    </lineage>
</organism>
<comment type="similarity">
    <text evidence="1 5">Belongs to the peptidase S8 family.</text>
</comment>
<evidence type="ECO:0000256" key="2">
    <source>
        <dbReference type="ARBA" id="ARBA00022670"/>
    </source>
</evidence>
<evidence type="ECO:0000256" key="4">
    <source>
        <dbReference type="ARBA" id="ARBA00022825"/>
    </source>
</evidence>
<dbReference type="InParanoid" id="C7PYL9"/>
<evidence type="ECO:0000256" key="5">
    <source>
        <dbReference type="PROSITE-ProRule" id="PRU01240"/>
    </source>
</evidence>
<feature type="chain" id="PRO_5002982706" evidence="7">
    <location>
        <begin position="30"/>
        <end position="400"/>
    </location>
</feature>
<dbReference type="InterPro" id="IPR050131">
    <property type="entry name" value="Peptidase_S8_subtilisin-like"/>
</dbReference>
<feature type="active site" description="Charge relay system" evidence="5">
    <location>
        <position position="112"/>
    </location>
</feature>
<dbReference type="PANTHER" id="PTHR43806">
    <property type="entry name" value="PEPTIDASE S8"/>
    <property type="match status" value="1"/>
</dbReference>
<dbReference type="InterPro" id="IPR036852">
    <property type="entry name" value="Peptidase_S8/S53_dom_sf"/>
</dbReference>
<evidence type="ECO:0000313" key="9">
    <source>
        <dbReference type="EMBL" id="ACU77341.1"/>
    </source>
</evidence>
<dbReference type="AlphaFoldDB" id="C7PYL9"/>
<dbReference type="FunCoup" id="C7PYL9">
    <property type="interactions" value="33"/>
</dbReference>
<accession>C7PYL9</accession>
<dbReference type="InterPro" id="IPR000209">
    <property type="entry name" value="Peptidase_S8/S53_dom"/>
</dbReference>
<dbReference type="PRINTS" id="PR00723">
    <property type="entry name" value="SUBTILISIN"/>
</dbReference>
<proteinExistence type="inferred from homology"/>
<dbReference type="SUPFAM" id="SSF52743">
    <property type="entry name" value="Subtilisin-like"/>
    <property type="match status" value="1"/>
</dbReference>
<keyword evidence="6" id="KW-1133">Transmembrane helix</keyword>
<dbReference type="EMBL" id="CP001700">
    <property type="protein sequence ID" value="ACU77341.1"/>
    <property type="molecule type" value="Genomic_DNA"/>
</dbReference>
<evidence type="ECO:0000259" key="8">
    <source>
        <dbReference type="Pfam" id="PF00082"/>
    </source>
</evidence>
<dbReference type="KEGG" id="cai:Caci_8518"/>
<evidence type="ECO:0000256" key="1">
    <source>
        <dbReference type="ARBA" id="ARBA00011073"/>
    </source>
</evidence>
<protein>
    <submittedName>
        <fullName evidence="9">Peptidase S8 and S53 subtilisin kexin sedolisin</fullName>
    </submittedName>
</protein>
<feature type="active site" description="Charge relay system" evidence="5">
    <location>
        <position position="273"/>
    </location>
</feature>
<dbReference type="GO" id="GO:0004252">
    <property type="term" value="F:serine-type endopeptidase activity"/>
    <property type="evidence" value="ECO:0007669"/>
    <property type="project" value="UniProtKB-UniRule"/>
</dbReference>
<keyword evidence="4 5" id="KW-0720">Serine protease</keyword>
<dbReference type="GO" id="GO:0006508">
    <property type="term" value="P:proteolysis"/>
    <property type="evidence" value="ECO:0007669"/>
    <property type="project" value="UniProtKB-KW"/>
</dbReference>
<feature type="signal peptide" evidence="7">
    <location>
        <begin position="1"/>
        <end position="29"/>
    </location>
</feature>
<gene>
    <name evidence="9" type="ordered locus">Caci_8518</name>
</gene>
<dbReference type="STRING" id="479433.Caci_8518"/>
<evidence type="ECO:0000256" key="7">
    <source>
        <dbReference type="SAM" id="SignalP"/>
    </source>
</evidence>
<feature type="active site" description="Charge relay system" evidence="5">
    <location>
        <position position="77"/>
    </location>
</feature>
<keyword evidence="6" id="KW-0472">Membrane</keyword>
<evidence type="ECO:0000256" key="3">
    <source>
        <dbReference type="ARBA" id="ARBA00022801"/>
    </source>
</evidence>
<dbReference type="PROSITE" id="PS51892">
    <property type="entry name" value="SUBTILASE"/>
    <property type="match status" value="1"/>
</dbReference>
<dbReference type="RefSeq" id="WP_015797066.1">
    <property type="nucleotide sequence ID" value="NC_013131.1"/>
</dbReference>
<dbReference type="HOGENOM" id="CLU_011263_13_3_11"/>
<dbReference type="PANTHER" id="PTHR43806:SF11">
    <property type="entry name" value="CEREVISIN-RELATED"/>
    <property type="match status" value="1"/>
</dbReference>
<sequence precursor="true">MRIRSLIAASTLAAGLLGPAGLAPSAAHADDTCRPADGQGVPNVPATVPWAQTALGLTDTGVWALSRGKGVVVGVVDTGVNPAGTVLPASAVQPGIDLLPGGGAGDVDCHGHGTMMAGVIAGRPGLATFEGVAPDATILPVTVTDESTNDPSAAARIGAGIKWAVDHGARVINISITTTPDTPALDDAVAYARDHRVLIVAASGNDQNAGPLYPASIPGVLSVGGVAADGSVYAQSEVGGHAGVAAPAAAIWSVGVQPTALTQPYVLSGEGTSYASAFVAGTAALILAVHPDLTPDQLIQRIEATADRPTTGYLPDPRIGWGVVNPYRAVTAELPNEPAASAPTTPQAMTLPVASAKHSDPVKRGAVLAVIGAAVLALAVPGAAAALRNGRRRGWKPGVK</sequence>
<evidence type="ECO:0000256" key="6">
    <source>
        <dbReference type="SAM" id="Phobius"/>
    </source>
</evidence>
<name>C7PYL9_CATAD</name>
<evidence type="ECO:0000313" key="10">
    <source>
        <dbReference type="Proteomes" id="UP000000851"/>
    </source>
</evidence>
<feature type="transmembrane region" description="Helical" evidence="6">
    <location>
        <begin position="365"/>
        <end position="387"/>
    </location>
</feature>
<dbReference type="Pfam" id="PF00082">
    <property type="entry name" value="Peptidase_S8"/>
    <property type="match status" value="1"/>
</dbReference>
<dbReference type="eggNOG" id="COG1404">
    <property type="taxonomic scope" value="Bacteria"/>
</dbReference>
<keyword evidence="10" id="KW-1185">Reference proteome</keyword>